<proteinExistence type="inferred from homology"/>
<comment type="similarity">
    <text evidence="2">Belongs to the RRN7/TAF1B family.</text>
</comment>
<evidence type="ECO:0000256" key="8">
    <source>
        <dbReference type="ARBA" id="ARBA00023163"/>
    </source>
</evidence>
<keyword evidence="8" id="KW-0804">Transcription</keyword>
<reference evidence="11" key="1">
    <citation type="journal article" date="2011" name="Nat. Genet.">
        <title>The Arabidopsis lyrata genome sequence and the basis of rapid genome size change.</title>
        <authorList>
            <person name="Hu T.T."/>
            <person name="Pattyn P."/>
            <person name="Bakker E.G."/>
            <person name="Cao J."/>
            <person name="Cheng J.-F."/>
            <person name="Clark R.M."/>
            <person name="Fahlgren N."/>
            <person name="Fawcett J.A."/>
            <person name="Grimwood J."/>
            <person name="Gundlach H."/>
            <person name="Haberer G."/>
            <person name="Hollister J.D."/>
            <person name="Ossowski S."/>
            <person name="Ottilar R.P."/>
            <person name="Salamov A.A."/>
            <person name="Schneeberger K."/>
            <person name="Spannagl M."/>
            <person name="Wang X."/>
            <person name="Yang L."/>
            <person name="Nasrallah M.E."/>
            <person name="Bergelson J."/>
            <person name="Carrington J.C."/>
            <person name="Gaut B.S."/>
            <person name="Schmutz J."/>
            <person name="Mayer K.F.X."/>
            <person name="Van de Peer Y."/>
            <person name="Grigoriev I.V."/>
            <person name="Nordborg M."/>
            <person name="Weigel D."/>
            <person name="Guo Y.-L."/>
        </authorList>
    </citation>
    <scope>NUCLEOTIDE SEQUENCE [LARGE SCALE GENOMIC DNA]</scope>
    <source>
        <strain evidence="11">cv. MN47</strain>
    </source>
</reference>
<protein>
    <submittedName>
        <fullName evidence="10">Uncharacterized protein</fullName>
    </submittedName>
</protein>
<dbReference type="GO" id="GO:0042790">
    <property type="term" value="P:nucleolar large rRNA transcription by RNA polymerase I"/>
    <property type="evidence" value="ECO:0007669"/>
    <property type="project" value="TreeGrafter"/>
</dbReference>
<keyword evidence="6" id="KW-0805">Transcription regulation</keyword>
<dbReference type="GO" id="GO:0001164">
    <property type="term" value="F:RNA polymerase I core promoter sequence-specific DNA binding"/>
    <property type="evidence" value="ECO:0007669"/>
    <property type="project" value="InterPro"/>
</dbReference>
<dbReference type="AlphaFoldDB" id="D7MHX5"/>
<evidence type="ECO:0000256" key="3">
    <source>
        <dbReference type="ARBA" id="ARBA00022723"/>
    </source>
</evidence>
<dbReference type="Proteomes" id="UP000008694">
    <property type="component" value="Unassembled WGS sequence"/>
</dbReference>
<keyword evidence="4" id="KW-0863">Zinc-finger</keyword>
<gene>
    <name evidence="10" type="ORF">ARALYDRAFT_915725</name>
</gene>
<evidence type="ECO:0000256" key="4">
    <source>
        <dbReference type="ARBA" id="ARBA00022771"/>
    </source>
</evidence>
<dbReference type="GO" id="GO:0008270">
    <property type="term" value="F:zinc ion binding"/>
    <property type="evidence" value="ECO:0007669"/>
    <property type="project" value="UniProtKB-KW"/>
</dbReference>
<dbReference type="PANTHER" id="PTHR31576:SF2">
    <property type="entry name" value="TATA BOX-BINDING PROTEIN-ASSOCIATED FACTOR RNA POLYMERASE I SUBUNIT B"/>
    <property type="match status" value="1"/>
</dbReference>
<evidence type="ECO:0000256" key="6">
    <source>
        <dbReference type="ARBA" id="ARBA00023015"/>
    </source>
</evidence>
<name>D7MHX5_ARALL</name>
<evidence type="ECO:0000256" key="2">
    <source>
        <dbReference type="ARBA" id="ARBA00006899"/>
    </source>
</evidence>
<keyword evidence="11" id="KW-1185">Reference proteome</keyword>
<keyword evidence="5" id="KW-0862">Zinc</keyword>
<dbReference type="HOGENOM" id="CLU_1333562_0_0_1"/>
<evidence type="ECO:0000313" key="10">
    <source>
        <dbReference type="EMBL" id="EFH44707.1"/>
    </source>
</evidence>
<dbReference type="Gramene" id="scaffold_703467.1">
    <property type="protein sequence ID" value="scaffold_703467.1"/>
    <property type="gene ID" value="scaffold_703467.1"/>
</dbReference>
<organism evidence="11">
    <name type="scientific">Arabidopsis lyrata subsp. lyrata</name>
    <name type="common">Lyre-leaved rock-cress</name>
    <dbReference type="NCBI Taxonomy" id="81972"/>
    <lineage>
        <taxon>Eukaryota</taxon>
        <taxon>Viridiplantae</taxon>
        <taxon>Streptophyta</taxon>
        <taxon>Embryophyta</taxon>
        <taxon>Tracheophyta</taxon>
        <taxon>Spermatophyta</taxon>
        <taxon>Magnoliopsida</taxon>
        <taxon>eudicotyledons</taxon>
        <taxon>Gunneridae</taxon>
        <taxon>Pentapetalae</taxon>
        <taxon>rosids</taxon>
        <taxon>malvids</taxon>
        <taxon>Brassicales</taxon>
        <taxon>Brassicaceae</taxon>
        <taxon>Camelineae</taxon>
        <taxon>Arabidopsis</taxon>
    </lineage>
</organism>
<sequence length="206" mass="23786">MFRPIQIVSAQRLEAQATSIADIIGLPLPPVNFYSSNYLKLLYNPNDKVLELLCLIQNWSIPSGLYYRRTSLVTRKRRNLNGLGLHPRGGRDWEDDLSLIKLSLNDDKLRNGNNPCVSHSRKSETESMDCDEPSLECVSSPDDHKEKSKECAIKRLITDMGYNLFCYIPPRVKVKRQDYLQCEEKKWWSIVICGSRRLLHSFTGLR</sequence>
<evidence type="ECO:0000256" key="1">
    <source>
        <dbReference type="ARBA" id="ARBA00004604"/>
    </source>
</evidence>
<dbReference type="EMBL" id="GL348719">
    <property type="protein sequence ID" value="EFH44707.1"/>
    <property type="molecule type" value="Genomic_DNA"/>
</dbReference>
<dbReference type="PANTHER" id="PTHR31576">
    <property type="entry name" value="TATA BOX-BINDING PROTEIN-ASSOCIATED FACTOR RNA POLYMERASE I SUBUNIT B"/>
    <property type="match status" value="1"/>
</dbReference>
<keyword evidence="9" id="KW-0539">Nucleus</keyword>
<comment type="subcellular location">
    <subcellularLocation>
        <location evidence="1">Nucleus</location>
        <location evidence="1">Nucleolus</location>
    </subcellularLocation>
</comment>
<keyword evidence="7" id="KW-0238">DNA-binding</keyword>
<dbReference type="STRING" id="81972.D7MHX5"/>
<dbReference type="GO" id="GO:0070860">
    <property type="term" value="C:RNA polymerase I core factor complex"/>
    <property type="evidence" value="ECO:0007669"/>
    <property type="project" value="InterPro"/>
</dbReference>
<keyword evidence="3" id="KW-0479">Metal-binding</keyword>
<evidence type="ECO:0000256" key="7">
    <source>
        <dbReference type="ARBA" id="ARBA00023125"/>
    </source>
</evidence>
<dbReference type="InterPro" id="IPR033599">
    <property type="entry name" value="TAF1B/Rrn7"/>
</dbReference>
<evidence type="ECO:0000256" key="9">
    <source>
        <dbReference type="ARBA" id="ARBA00023242"/>
    </source>
</evidence>
<evidence type="ECO:0000313" key="11">
    <source>
        <dbReference type="Proteomes" id="UP000008694"/>
    </source>
</evidence>
<accession>D7MHX5</accession>
<evidence type="ECO:0000256" key="5">
    <source>
        <dbReference type="ARBA" id="ARBA00022833"/>
    </source>
</evidence>